<evidence type="ECO:0000256" key="2">
    <source>
        <dbReference type="ARBA" id="ARBA00022692"/>
    </source>
</evidence>
<evidence type="ECO:0000313" key="6">
    <source>
        <dbReference type="EMBL" id="KKO20413.1"/>
    </source>
</evidence>
<evidence type="ECO:0000313" key="7">
    <source>
        <dbReference type="Proteomes" id="UP000034954"/>
    </source>
</evidence>
<keyword evidence="3 5" id="KW-1133">Transmembrane helix</keyword>
<protein>
    <recommendedName>
        <fullName evidence="8">Isoprenylcysteine carboxylmethyltransferase family protein</fullName>
    </recommendedName>
</protein>
<feature type="transmembrane region" description="Helical" evidence="5">
    <location>
        <begin position="43"/>
        <end position="65"/>
    </location>
</feature>
<feature type="transmembrane region" description="Helical" evidence="5">
    <location>
        <begin position="86"/>
        <end position="105"/>
    </location>
</feature>
<organism evidence="6 7">
    <name type="scientific">Candidatus Brocadia fulgida</name>
    <dbReference type="NCBI Taxonomy" id="380242"/>
    <lineage>
        <taxon>Bacteria</taxon>
        <taxon>Pseudomonadati</taxon>
        <taxon>Planctomycetota</taxon>
        <taxon>Candidatus Brocadiia</taxon>
        <taxon>Candidatus Brocadiales</taxon>
        <taxon>Candidatus Brocadiaceae</taxon>
        <taxon>Candidatus Brocadia</taxon>
    </lineage>
</organism>
<dbReference type="PANTHER" id="PTHR12714">
    <property type="entry name" value="PROTEIN-S ISOPRENYLCYSTEINE O-METHYLTRANSFERASE"/>
    <property type="match status" value="1"/>
</dbReference>
<dbReference type="PANTHER" id="PTHR12714:SF9">
    <property type="entry name" value="PROTEIN-S-ISOPRENYLCYSTEINE O-METHYLTRANSFERASE"/>
    <property type="match status" value="1"/>
</dbReference>
<gene>
    <name evidence="6" type="ORF">BROFUL_00838</name>
</gene>
<dbReference type="EMBL" id="LAQJ01000105">
    <property type="protein sequence ID" value="KKO20413.1"/>
    <property type="molecule type" value="Genomic_DNA"/>
</dbReference>
<accession>A0A0M2UWG9</accession>
<feature type="transmembrane region" description="Helical" evidence="5">
    <location>
        <begin position="111"/>
        <end position="130"/>
    </location>
</feature>
<dbReference type="Gene3D" id="1.20.120.1630">
    <property type="match status" value="1"/>
</dbReference>
<dbReference type="AlphaFoldDB" id="A0A0M2UWG9"/>
<sequence length="239" mass="27498">MVKIGNFFFRYRNALFPLVFALLFFEGTWPVFNSELAEIWEIILGITIALSGQILRALTVGFAYIKRGGKKKRMHAETLVQEGIFAHCRNPLYFGNILILLGVGIAGNSLLFVMFGIPFLFFAYAAIICAEETYLEKRFGQVFKDYCKRVNRIIPDFSGIGNTIKGMEFNWKRLIVKEYATPFAWITGLLLLTMKDIYLDQGYEASKSTLWSLLILIMIVATAFFTAWYLKKNKFLRLK</sequence>
<feature type="transmembrane region" description="Helical" evidence="5">
    <location>
        <begin position="179"/>
        <end position="198"/>
    </location>
</feature>
<comment type="caution">
    <text evidence="6">The sequence shown here is derived from an EMBL/GenBank/DDBJ whole genome shotgun (WGS) entry which is preliminary data.</text>
</comment>
<feature type="transmembrane region" description="Helical" evidence="5">
    <location>
        <begin position="210"/>
        <end position="230"/>
    </location>
</feature>
<evidence type="ECO:0000256" key="5">
    <source>
        <dbReference type="SAM" id="Phobius"/>
    </source>
</evidence>
<dbReference type="GO" id="GO:0012505">
    <property type="term" value="C:endomembrane system"/>
    <property type="evidence" value="ECO:0007669"/>
    <property type="project" value="UniProtKB-SubCell"/>
</dbReference>
<keyword evidence="7" id="KW-1185">Reference proteome</keyword>
<evidence type="ECO:0000256" key="4">
    <source>
        <dbReference type="ARBA" id="ARBA00023136"/>
    </source>
</evidence>
<evidence type="ECO:0008006" key="8">
    <source>
        <dbReference type="Google" id="ProtNLM"/>
    </source>
</evidence>
<evidence type="ECO:0000256" key="3">
    <source>
        <dbReference type="ARBA" id="ARBA00022989"/>
    </source>
</evidence>
<dbReference type="GO" id="GO:0016740">
    <property type="term" value="F:transferase activity"/>
    <property type="evidence" value="ECO:0007669"/>
    <property type="project" value="UniProtKB-ARBA"/>
</dbReference>
<reference evidence="6 7" key="1">
    <citation type="journal article" date="2013" name="BMC Microbiol.">
        <title>Identification of the type II cytochrome c maturation pathway in anammox bacteria by comparative genomics.</title>
        <authorList>
            <person name="Ferousi C."/>
            <person name="Speth D.R."/>
            <person name="Reimann J."/>
            <person name="Op den Camp H.J."/>
            <person name="Allen J.W."/>
            <person name="Keltjens J.T."/>
            <person name="Jetten M.S."/>
        </authorList>
    </citation>
    <scope>NUCLEOTIDE SEQUENCE [LARGE SCALE GENOMIC DNA]</scope>
    <source>
        <strain evidence="6">RU1</strain>
    </source>
</reference>
<comment type="subcellular location">
    <subcellularLocation>
        <location evidence="1">Endomembrane system</location>
        <topology evidence="1">Multi-pass membrane protein</topology>
    </subcellularLocation>
</comment>
<name>A0A0M2UWG9_9BACT</name>
<proteinExistence type="predicted"/>
<dbReference type="InterPro" id="IPR007318">
    <property type="entry name" value="Phopholipid_MeTrfase"/>
</dbReference>
<keyword evidence="2 5" id="KW-0812">Transmembrane</keyword>
<dbReference type="Proteomes" id="UP000034954">
    <property type="component" value="Unassembled WGS sequence"/>
</dbReference>
<dbReference type="Pfam" id="PF04191">
    <property type="entry name" value="PEMT"/>
    <property type="match status" value="1"/>
</dbReference>
<keyword evidence="4 5" id="KW-0472">Membrane</keyword>
<evidence type="ECO:0000256" key="1">
    <source>
        <dbReference type="ARBA" id="ARBA00004127"/>
    </source>
</evidence>
<dbReference type="PATRIC" id="fig|380242.3.peg.1059"/>